<dbReference type="SUPFAM" id="SSF55637">
    <property type="entry name" value="Cell cycle regulatory proteins"/>
    <property type="match status" value="1"/>
</dbReference>
<dbReference type="GO" id="GO:0016301">
    <property type="term" value="F:kinase activity"/>
    <property type="evidence" value="ECO:0007669"/>
    <property type="project" value="UniProtKB-KW"/>
</dbReference>
<dbReference type="Pfam" id="PF01111">
    <property type="entry name" value="CKS"/>
    <property type="match status" value="1"/>
</dbReference>
<dbReference type="InterPro" id="IPR036858">
    <property type="entry name" value="Cyclin-dep_kinase_reg-sub_sf"/>
</dbReference>
<comment type="caution">
    <text evidence="2">The sequence shown here is derived from an EMBL/GenBank/DDBJ whole genome shotgun (WGS) entry which is preliminary data.</text>
</comment>
<dbReference type="Proteomes" id="UP000019763">
    <property type="component" value="Unassembled WGS sequence"/>
</dbReference>
<dbReference type="GO" id="GO:0051301">
    <property type="term" value="P:cell division"/>
    <property type="evidence" value="ECO:0007669"/>
    <property type="project" value="UniProtKB-UniRule"/>
</dbReference>
<dbReference type="InterPro" id="IPR000789">
    <property type="entry name" value="Cyclin-dep_kinase_reg-sub"/>
</dbReference>
<dbReference type="AlphaFoldDB" id="A0A023B9E5"/>
<dbReference type="Gene3D" id="3.30.170.10">
    <property type="entry name" value="Cyclin-dependent kinase, regulatory subunit"/>
    <property type="match status" value="1"/>
</dbReference>
<evidence type="ECO:0000313" key="3">
    <source>
        <dbReference type="Proteomes" id="UP000019763"/>
    </source>
</evidence>
<comment type="similarity">
    <text evidence="1">Belongs to the CKS family.</text>
</comment>
<dbReference type="EMBL" id="AFNH02000385">
    <property type="protein sequence ID" value="EZG72948.1"/>
    <property type="molecule type" value="Genomic_DNA"/>
</dbReference>
<dbReference type="SMART" id="SM01084">
    <property type="entry name" value="CKS"/>
    <property type="match status" value="1"/>
</dbReference>
<name>A0A023B9E5_GRENI</name>
<sequence length="130" mass="15343">MKKAGTDIPKMRPISEAWVLENTLEHQTIEGSMLYSPQYSDHEFVYRHITVPRKIIRKAKELLVSYGRKNNDGPSYHGLQVSARRANEPLLPYEDVVTQLYIHMSSDWMLYLIHERDCTLCFRRPRRDGH</sequence>
<proteinExistence type="inferred from homology"/>
<dbReference type="OrthoDB" id="440676at2759"/>
<keyword evidence="1" id="KW-0132">Cell division</keyword>
<keyword evidence="3" id="KW-1185">Reference proteome</keyword>
<organism evidence="2 3">
    <name type="scientific">Gregarina niphandrodes</name>
    <name type="common">Septate eugregarine</name>
    <dbReference type="NCBI Taxonomy" id="110365"/>
    <lineage>
        <taxon>Eukaryota</taxon>
        <taxon>Sar</taxon>
        <taxon>Alveolata</taxon>
        <taxon>Apicomplexa</taxon>
        <taxon>Conoidasida</taxon>
        <taxon>Gregarinasina</taxon>
        <taxon>Eugregarinorida</taxon>
        <taxon>Gregarinidae</taxon>
        <taxon>Gregarina</taxon>
    </lineage>
</organism>
<dbReference type="GO" id="GO:0016538">
    <property type="term" value="F:cyclin-dependent protein serine/threonine kinase regulator activity"/>
    <property type="evidence" value="ECO:0007669"/>
    <property type="project" value="InterPro"/>
</dbReference>
<dbReference type="VEuPathDB" id="CryptoDB:GNI_049980"/>
<keyword evidence="1" id="KW-0131">Cell cycle</keyword>
<dbReference type="RefSeq" id="XP_011129707.1">
    <property type="nucleotide sequence ID" value="XM_011131405.1"/>
</dbReference>
<gene>
    <name evidence="2" type="ORF">GNI_049980</name>
</gene>
<comment type="function">
    <text evidence="1">Binds to the catalytic subunit of the cyclin dependent kinases and is essential for their biological function.</text>
</comment>
<accession>A0A023B9E5</accession>
<reference evidence="2" key="1">
    <citation type="submission" date="2013-12" db="EMBL/GenBank/DDBJ databases">
        <authorList>
            <person name="Omoto C.K."/>
            <person name="Sibley D."/>
            <person name="Venepally P."/>
            <person name="Hadjithomas M."/>
            <person name="Karamycheva S."/>
            <person name="Brunk B."/>
            <person name="Roos D."/>
            <person name="Caler E."/>
            <person name="Lorenzi H."/>
        </authorList>
    </citation>
    <scope>NUCLEOTIDE SEQUENCE</scope>
</reference>
<evidence type="ECO:0000256" key="1">
    <source>
        <dbReference type="RuleBase" id="RU311113"/>
    </source>
</evidence>
<dbReference type="GeneID" id="22911829"/>
<protein>
    <recommendedName>
        <fullName evidence="1">Cyclin-dependent kinases regulatory subunit</fullName>
    </recommendedName>
</protein>
<evidence type="ECO:0000313" key="2">
    <source>
        <dbReference type="EMBL" id="EZG72948.1"/>
    </source>
</evidence>